<organism evidence="19 20">
    <name type="scientific">Zosterops borbonicus</name>
    <dbReference type="NCBI Taxonomy" id="364589"/>
    <lineage>
        <taxon>Eukaryota</taxon>
        <taxon>Metazoa</taxon>
        <taxon>Chordata</taxon>
        <taxon>Craniata</taxon>
        <taxon>Vertebrata</taxon>
        <taxon>Euteleostomi</taxon>
        <taxon>Archelosauria</taxon>
        <taxon>Archosauria</taxon>
        <taxon>Dinosauria</taxon>
        <taxon>Saurischia</taxon>
        <taxon>Theropoda</taxon>
        <taxon>Coelurosauria</taxon>
        <taxon>Aves</taxon>
        <taxon>Neognathae</taxon>
        <taxon>Neoaves</taxon>
        <taxon>Telluraves</taxon>
        <taxon>Australaves</taxon>
        <taxon>Passeriformes</taxon>
        <taxon>Sylvioidea</taxon>
        <taxon>Zosteropidae</taxon>
        <taxon>Zosterops</taxon>
    </lineage>
</organism>
<dbReference type="FunFam" id="1.20.900.10:FF:000004">
    <property type="entry name" value="Rho guanine nucleotide exchange factor 2"/>
    <property type="match status" value="1"/>
</dbReference>
<keyword evidence="4" id="KW-0597">Phosphoprotein</keyword>
<evidence type="ECO:0000259" key="16">
    <source>
        <dbReference type="PROSITE" id="PS50003"/>
    </source>
</evidence>
<evidence type="ECO:0000256" key="4">
    <source>
        <dbReference type="ARBA" id="ARBA00022553"/>
    </source>
</evidence>
<evidence type="ECO:0000256" key="9">
    <source>
        <dbReference type="ARBA" id="ARBA00022771"/>
    </source>
</evidence>
<dbReference type="SMART" id="SM00233">
    <property type="entry name" value="PH"/>
    <property type="match status" value="1"/>
</dbReference>
<dbReference type="GO" id="GO:0005730">
    <property type="term" value="C:nucleolus"/>
    <property type="evidence" value="ECO:0007669"/>
    <property type="project" value="InterPro"/>
</dbReference>
<dbReference type="PANTHER" id="PTHR13944">
    <property type="entry name" value="AGAP007712-PA"/>
    <property type="match status" value="1"/>
</dbReference>
<dbReference type="PROSITE" id="PS50003">
    <property type="entry name" value="PH_DOMAIN"/>
    <property type="match status" value="1"/>
</dbReference>
<dbReference type="InterPro" id="IPR037819">
    <property type="entry name" value="ARHGEF28_PH"/>
</dbReference>
<feature type="compositionally biased region" description="Basic and acidic residues" evidence="15">
    <location>
        <begin position="1101"/>
        <end position="1112"/>
    </location>
</feature>
<keyword evidence="9" id="KW-0863">Zinc-finger</keyword>
<evidence type="ECO:0000313" key="20">
    <source>
        <dbReference type="Proteomes" id="UP000796761"/>
    </source>
</evidence>
<comment type="function">
    <text evidence="12">Ribosome biogenesis factor. Involved in nucleolar processing of pre-18S ribosomal RNA. Required for optimal pre-ribosomal RNA transcription by RNA polymerase I. Part of the small subunit (SSU) processome, first precursor of the small eukaryotic ribosomal subunit. During the assembly of the SSU processome in the nucleolus, many ribosome biogenesis factors, an RNA chaperone and ribosomal proteins associate with the nascent pre-rRNA and work in concert to generate RNA folding, modifications, rearrangements and cleavage as well as targeted degradation of pre-ribosomal RNA by the RNA exosome.</text>
</comment>
<keyword evidence="10" id="KW-0862">Zinc</keyword>
<dbReference type="FunFam" id="2.130.10.10:FF:000448">
    <property type="entry name" value="U3 small nucleolar RNA-associated protein 15 homolog"/>
    <property type="match status" value="1"/>
</dbReference>
<dbReference type="Gene3D" id="2.130.10.10">
    <property type="entry name" value="YVTN repeat-like/Quinoprotein amine dehydrogenase"/>
    <property type="match status" value="2"/>
</dbReference>
<dbReference type="SMART" id="SM00320">
    <property type="entry name" value="WD40"/>
    <property type="match status" value="7"/>
</dbReference>
<dbReference type="Pfam" id="PF09384">
    <property type="entry name" value="UTP15_C"/>
    <property type="match status" value="1"/>
</dbReference>
<keyword evidence="8" id="KW-0677">Repeat</keyword>
<evidence type="ECO:0000259" key="17">
    <source>
        <dbReference type="PROSITE" id="PS50010"/>
    </source>
</evidence>
<dbReference type="CDD" id="cd00200">
    <property type="entry name" value="WD40"/>
    <property type="match status" value="1"/>
</dbReference>
<dbReference type="Pfam" id="PF00400">
    <property type="entry name" value="WD40"/>
    <property type="match status" value="4"/>
</dbReference>
<dbReference type="InterPro" id="IPR035899">
    <property type="entry name" value="DBL_dom_sf"/>
</dbReference>
<dbReference type="InterPro" id="IPR001680">
    <property type="entry name" value="WD40_rpt"/>
</dbReference>
<evidence type="ECO:0000259" key="18">
    <source>
        <dbReference type="PROSITE" id="PS50081"/>
    </source>
</evidence>
<dbReference type="InterPro" id="IPR051632">
    <property type="entry name" value="Rho_GEF"/>
</dbReference>
<keyword evidence="5 13" id="KW-0853">WD repeat</keyword>
<dbReference type="OrthoDB" id="28045at2759"/>
<feature type="region of interest" description="Disordered" evidence="15">
    <location>
        <begin position="1753"/>
        <end position="1778"/>
    </location>
</feature>
<dbReference type="SMART" id="SM00109">
    <property type="entry name" value="C1"/>
    <property type="match status" value="1"/>
</dbReference>
<dbReference type="Gene3D" id="2.30.29.30">
    <property type="entry name" value="Pleckstrin-homology domain (PH domain)/Phosphotyrosine-binding domain (PTB)"/>
    <property type="match status" value="1"/>
</dbReference>
<dbReference type="InterPro" id="IPR041020">
    <property type="entry name" value="PH_16"/>
</dbReference>
<dbReference type="InterPro" id="IPR036322">
    <property type="entry name" value="WD40_repeat_dom_sf"/>
</dbReference>
<dbReference type="InterPro" id="IPR002219">
    <property type="entry name" value="PKC_DAG/PE"/>
</dbReference>
<dbReference type="GO" id="GO:0000902">
    <property type="term" value="P:cell morphogenesis"/>
    <property type="evidence" value="ECO:0007669"/>
    <property type="project" value="TreeGrafter"/>
</dbReference>
<dbReference type="GO" id="GO:0006364">
    <property type="term" value="P:rRNA processing"/>
    <property type="evidence" value="ECO:0007669"/>
    <property type="project" value="InterPro"/>
</dbReference>
<dbReference type="SUPFAM" id="SSF57889">
    <property type="entry name" value="Cysteine-rich domain"/>
    <property type="match status" value="1"/>
</dbReference>
<evidence type="ECO:0000256" key="3">
    <source>
        <dbReference type="ARBA" id="ARBA00022490"/>
    </source>
</evidence>
<feature type="compositionally biased region" description="Polar residues" evidence="15">
    <location>
        <begin position="2105"/>
        <end position="2124"/>
    </location>
</feature>
<keyword evidence="6" id="KW-0344">Guanine-nucleotide releasing factor</keyword>
<evidence type="ECO:0000256" key="12">
    <source>
        <dbReference type="ARBA" id="ARBA00045437"/>
    </source>
</evidence>
<evidence type="ECO:0000256" key="14">
    <source>
        <dbReference type="SAM" id="Coils"/>
    </source>
</evidence>
<dbReference type="GO" id="GO:0005085">
    <property type="term" value="F:guanyl-nucleotide exchange factor activity"/>
    <property type="evidence" value="ECO:0007669"/>
    <property type="project" value="UniProtKB-KW"/>
</dbReference>
<proteinExistence type="predicted"/>
<feature type="region of interest" description="Disordered" evidence="15">
    <location>
        <begin position="546"/>
        <end position="568"/>
    </location>
</feature>
<dbReference type="PROSITE" id="PS00678">
    <property type="entry name" value="WD_REPEATS_1"/>
    <property type="match status" value="1"/>
</dbReference>
<protein>
    <recommendedName>
        <fullName evidence="2">U3 small nucleolar RNA-associated protein 15 homolog</fullName>
    </recommendedName>
</protein>
<dbReference type="PROSITE" id="PS50010">
    <property type="entry name" value="DH_2"/>
    <property type="match status" value="1"/>
</dbReference>
<dbReference type="PROSITE" id="PS00479">
    <property type="entry name" value="ZF_DAG_PE_1"/>
    <property type="match status" value="1"/>
</dbReference>
<dbReference type="InterPro" id="IPR015943">
    <property type="entry name" value="WD40/YVTN_repeat-like_dom_sf"/>
</dbReference>
<evidence type="ECO:0000256" key="15">
    <source>
        <dbReference type="SAM" id="MobiDB-lite"/>
    </source>
</evidence>
<dbReference type="Gene3D" id="1.20.900.10">
    <property type="entry name" value="Dbl homology (DH) domain"/>
    <property type="match status" value="1"/>
</dbReference>
<keyword evidence="11 14" id="KW-0175">Coiled coil</keyword>
<dbReference type="Pfam" id="PF00621">
    <property type="entry name" value="RhoGEF"/>
    <property type="match status" value="1"/>
</dbReference>
<feature type="region of interest" description="Disordered" evidence="15">
    <location>
        <begin position="1095"/>
        <end position="1115"/>
    </location>
</feature>
<sequence length="2155" mass="244577">MAAYKPVVVQACPKLGERITQDTLYWRRYKTPVQIKEFGAVNKIDFSPVPPYNYAVTASSRIHIYGRYSQEPIKTFSRFREAAYGATYRDDGRLLAAGSEDGSVCLLDVGGKAPLRQFEGHTKPVHVVGFLSDKYRIFSGGDDYSSTLWDIASATEITSYSEHTDYVRCGCASKVNADVFITGSYDHTVKLFDARTKSSVMTIEHGHPVESVLLFPSGGLLVSAGGRYVKVWDVLKGGQLLVSLKNHHKTVTCLCLNSSGQRLLSGSLDRHVKIYSTTSYKVVHSFNYATSILSLALSPEDETIVVGMTNGVLNVKHRKPEEKSENSQKKRQPAYRTYMKGRTYMPKQEDFCVSKPVKRVLRKYDKLLRSFQSSKALDAVLEPAIMVHTPEVTVAVMQELHRRGTLRSALAGRDEKQVNLLLTFVARRVIEPRFTPVLVTVADMITDIYHPVVGQSAVVDKQFLKLKEAIGKEIDYQEELLEVLGMMDTLFATFTKKTDTCLEENKKKSRVRTCEKKNPVDTEVSEEGRAGDVPGAKIALQPMEQPKETHGECRDPPAAHGGARGETAVPLQPREIRGECRDPPTAHGGPWGMQGSTCSPWRRPWRSMGNAGIHLQPMEEPVNCKNMWPCECTCIDGIQEMRINKFVVEKEYVHGWVIDASPWELVHVEPEQKETLLHLVMKLGLVKLSLFLAAQPGGSSALALPNKDGATSLDLALQNGHSILVEIFTNRLMFQEQRSARVPAYSLFIHLDHTAQHLLQSDIKLFRKYFWDRPLLYQVPLIFFIISSCFSGLICFPFDLSCCVTDHQHNFVITLVEHRHSTLDVLRKLKSPPSLFTATRLSPMLSGSDEVYANCMVVDQAGDLKTNYIPGDGDSSEMCLNPIDSIAMAKSSSSPSLEEDDQFMYLPNEESQRPVKKEENTGLRQTILPSHLYVSDSYFPFKTHGFIKDRGQLYTDMRRRSSSLDDLEVDNGSGGVSDRSRVHYPTLTSAEASSRDGLDFPTNLQSKECTAFGIRSRSYSCSSPKGLPGRHRLPQDFAAGDSNGERACTLPQQCREQRVQEEEWSKYVVPSKNESEKYKVSRTFSFLMNRMTSTRNKCKTKNKDTKDKEKPTRHNFTNGTFPGVIPCMVCEKALLGKESLQCSYCSVVVHKSCKECVPVCTKKSQERYHNKNKLQVGATNSLPGDISQMVLSSAHPSFSVPIGLPPGKREASQHPFLLSKSVSSASLERRATQFSEQDSETSTWKLKSQSEEMLQALGTFSSMDAFTMEDDVDMSQWTGLCTDAEEFEAESWSLVVDPTFWSKQEKDVVKRQDVIFELMQTEVHHIHTLFIMSEIFRKGMKEELQLDHSMVDRIFPCLDELLEMHRQFFCKMKDRRQESCEAGSERNFVISRIGDILVQQFSEENATKMEKIYGEFCSHQKEAVNLFKELQQNKKFQNFIKLRNSNLLARRRGIPECILLVTQRITKYPVLVERILQYSKEGTEEHKDLCKALRLIKDVITAVDLKVNEYEKKQKLLEILCRTENKTYTKMKNGHVFRKQDLMRKERILLHEGLVYWKTATGRFKDTLALLLTDVLLFLQEKDQKYIFAAVDQKPSVISLQKLIVREVANEERGMFLISASSAGPEMYEIHTSSKEERNSWMRHIQEAVESCPEEEEEIKMTESDEDKRIAEAKAYRIQKYQESLSNQDQQICSCLEEKLRIYAKLGDLCGFDDVHVEPHLLIKPDSGETPQAAPLLAAALREVESLHVAVTSSQVSETERSPEESTEELSEKHGFTANEMLESVPGDEERKEIEESPEINLSVEKEMAGANLEDKGGSMSLSGSTGTEIVQAIQNLTRLLYSMQAALAIQDSHRELHRLLLQDNEKTSRSQGSRLNLVLEQEKFRNLEKQRVELADTHKLRQQFQQEQQRWLRECDQRQRELEDREGQLGQRERECQCQEELLEQSQQGLALQLQEYQQSLERLQEGQKMVERERDSVKMQKKLVWHWKHGQQNSLLSRTRDYEIMGRNQLDSLHGENAFYFNEAVVCVSLSRINRSDSSLICEDGVYGMNISNSDVAETSENQVDPKMDTSCQPGLTSALWKSTSPYQQMSFSCKSDKDNDLNAPQTQGPQTSIPNQGSIQSPEVDELLLNHQPESLQDAESGARVEEKIVYL</sequence>
<keyword evidence="7" id="KW-0479">Metal-binding</keyword>
<dbReference type="SUPFAM" id="SSF48065">
    <property type="entry name" value="DBL homology domain (DH-domain)"/>
    <property type="match status" value="1"/>
</dbReference>
<evidence type="ECO:0000313" key="19">
    <source>
        <dbReference type="EMBL" id="TRZ16476.1"/>
    </source>
</evidence>
<feature type="region of interest" description="Disordered" evidence="15">
    <location>
        <begin position="2094"/>
        <end position="2129"/>
    </location>
</feature>
<comment type="caution">
    <text evidence="19">The sequence shown here is derived from an EMBL/GenBank/DDBJ whole genome shotgun (WGS) entry which is preliminary data.</text>
</comment>
<dbReference type="PROSITE" id="PS50081">
    <property type="entry name" value="ZF_DAG_PE_2"/>
    <property type="match status" value="1"/>
</dbReference>
<dbReference type="CDD" id="cd14680">
    <property type="entry name" value="PH_p190RhoGEF"/>
    <property type="match status" value="1"/>
</dbReference>
<dbReference type="InterPro" id="IPR000219">
    <property type="entry name" value="DH_dom"/>
</dbReference>
<evidence type="ECO:0000256" key="2">
    <source>
        <dbReference type="ARBA" id="ARBA00018260"/>
    </source>
</evidence>
<evidence type="ECO:0000256" key="5">
    <source>
        <dbReference type="ARBA" id="ARBA00022574"/>
    </source>
</evidence>
<name>A0A8K1GD33_9PASS</name>
<dbReference type="SUPFAM" id="SSF50978">
    <property type="entry name" value="WD40 repeat-like"/>
    <property type="match status" value="1"/>
</dbReference>
<feature type="compositionally biased region" description="Basic and acidic residues" evidence="15">
    <location>
        <begin position="1758"/>
        <end position="1775"/>
    </location>
</feature>
<reference evidence="19" key="1">
    <citation type="submission" date="2019-04" db="EMBL/GenBank/DDBJ databases">
        <title>Genome assembly of Zosterops borbonicus 15179.</title>
        <authorList>
            <person name="Leroy T."/>
            <person name="Anselmetti Y."/>
            <person name="Tilak M.-K."/>
            <person name="Nabholz B."/>
        </authorList>
    </citation>
    <scope>NUCLEOTIDE SEQUENCE</scope>
    <source>
        <strain evidence="19">HGM_15179</strain>
        <tissue evidence="19">Muscle</tissue>
    </source>
</reference>
<comment type="subcellular location">
    <subcellularLocation>
        <location evidence="1">Cytoplasm</location>
    </subcellularLocation>
</comment>
<evidence type="ECO:0000256" key="6">
    <source>
        <dbReference type="ARBA" id="ARBA00022658"/>
    </source>
</evidence>
<accession>A0A8K1GD33</accession>
<dbReference type="Pfam" id="PF17838">
    <property type="entry name" value="PH_16"/>
    <property type="match status" value="1"/>
</dbReference>
<dbReference type="CDD" id="cd00160">
    <property type="entry name" value="RhoGEF"/>
    <property type="match status" value="1"/>
</dbReference>
<dbReference type="InterPro" id="IPR001849">
    <property type="entry name" value="PH_domain"/>
</dbReference>
<evidence type="ECO:0000256" key="13">
    <source>
        <dbReference type="PROSITE-ProRule" id="PRU00221"/>
    </source>
</evidence>
<feature type="domain" description="PH" evidence="16">
    <location>
        <begin position="1548"/>
        <end position="1650"/>
    </location>
</feature>
<dbReference type="InterPro" id="IPR019775">
    <property type="entry name" value="WD40_repeat_CS"/>
</dbReference>
<evidence type="ECO:0000256" key="7">
    <source>
        <dbReference type="ARBA" id="ARBA00022723"/>
    </source>
</evidence>
<dbReference type="Proteomes" id="UP000796761">
    <property type="component" value="Unassembled WGS sequence"/>
</dbReference>
<keyword evidence="20" id="KW-1185">Reference proteome</keyword>
<dbReference type="PROSITE" id="PS50294">
    <property type="entry name" value="WD_REPEATS_REGION"/>
    <property type="match status" value="2"/>
</dbReference>
<feature type="coiled-coil region" evidence="14">
    <location>
        <begin position="1948"/>
        <end position="1975"/>
    </location>
</feature>
<feature type="repeat" description="WD" evidence="13">
    <location>
        <begin position="118"/>
        <end position="159"/>
    </location>
</feature>
<dbReference type="Gene3D" id="3.30.60.20">
    <property type="match status" value="1"/>
</dbReference>
<dbReference type="SMART" id="SM00325">
    <property type="entry name" value="RhoGEF"/>
    <property type="match status" value="1"/>
</dbReference>
<gene>
    <name evidence="19" type="ORF">HGM15179_010654</name>
</gene>
<dbReference type="InterPro" id="IPR046349">
    <property type="entry name" value="C1-like_sf"/>
</dbReference>
<dbReference type="GO" id="GO:0035023">
    <property type="term" value="P:regulation of Rho protein signal transduction"/>
    <property type="evidence" value="ECO:0007669"/>
    <property type="project" value="TreeGrafter"/>
</dbReference>
<dbReference type="EMBL" id="SWJQ01000311">
    <property type="protein sequence ID" value="TRZ16476.1"/>
    <property type="molecule type" value="Genomic_DNA"/>
</dbReference>
<dbReference type="GO" id="GO:0005737">
    <property type="term" value="C:cytoplasm"/>
    <property type="evidence" value="ECO:0007669"/>
    <property type="project" value="UniProtKB-SubCell"/>
</dbReference>
<keyword evidence="3" id="KW-0963">Cytoplasm</keyword>
<dbReference type="PROSITE" id="PS50082">
    <property type="entry name" value="WD_REPEATS_2"/>
    <property type="match status" value="2"/>
</dbReference>
<dbReference type="InterPro" id="IPR018983">
    <property type="entry name" value="U3_snoRNA-assocProt_15_C"/>
</dbReference>
<evidence type="ECO:0000256" key="1">
    <source>
        <dbReference type="ARBA" id="ARBA00004496"/>
    </source>
</evidence>
<evidence type="ECO:0000256" key="8">
    <source>
        <dbReference type="ARBA" id="ARBA00022737"/>
    </source>
</evidence>
<feature type="domain" description="Phorbol-ester/DAG-type" evidence="18">
    <location>
        <begin position="1113"/>
        <end position="1160"/>
    </location>
</feature>
<feature type="compositionally biased region" description="Basic and acidic residues" evidence="15">
    <location>
        <begin position="546"/>
        <end position="557"/>
    </location>
</feature>
<feature type="domain" description="DH" evidence="17">
    <location>
        <begin position="1310"/>
        <end position="1506"/>
    </location>
</feature>
<evidence type="ECO:0000256" key="10">
    <source>
        <dbReference type="ARBA" id="ARBA00022833"/>
    </source>
</evidence>
<evidence type="ECO:0000256" key="11">
    <source>
        <dbReference type="ARBA" id="ARBA00023054"/>
    </source>
</evidence>
<dbReference type="FunFam" id="2.30.29.30:FF:000021">
    <property type="entry name" value="Rho guanine nucleotide exchange factor 2"/>
    <property type="match status" value="1"/>
</dbReference>
<dbReference type="InterPro" id="IPR011993">
    <property type="entry name" value="PH-like_dom_sf"/>
</dbReference>
<dbReference type="GO" id="GO:0008270">
    <property type="term" value="F:zinc ion binding"/>
    <property type="evidence" value="ECO:0007669"/>
    <property type="project" value="UniProtKB-KW"/>
</dbReference>
<dbReference type="SUPFAM" id="SSF50729">
    <property type="entry name" value="PH domain-like"/>
    <property type="match status" value="1"/>
</dbReference>
<dbReference type="PANTHER" id="PTHR13944:SF22">
    <property type="entry name" value="RHO GUANINE NUCLEOTIDE EXCHANGE FACTOR 28"/>
    <property type="match status" value="1"/>
</dbReference>
<feature type="repeat" description="WD" evidence="13">
    <location>
        <begin position="244"/>
        <end position="285"/>
    </location>
</feature>